<protein>
    <recommendedName>
        <fullName evidence="2">UPF0178 protein FYK55_19565</fullName>
    </recommendedName>
</protein>
<comment type="similarity">
    <text evidence="1 2">Belongs to the UPF0178 family.</text>
</comment>
<dbReference type="Proteomes" id="UP000324479">
    <property type="component" value="Unassembled WGS sequence"/>
</dbReference>
<dbReference type="CDD" id="cd18720">
    <property type="entry name" value="PIN_YqxD-like"/>
    <property type="match status" value="1"/>
</dbReference>
<dbReference type="PANTHER" id="PTHR35146">
    <property type="entry name" value="UPF0178 PROTEIN YAII"/>
    <property type="match status" value="1"/>
</dbReference>
<dbReference type="HAMAP" id="MF_00489">
    <property type="entry name" value="UPF0178"/>
    <property type="match status" value="1"/>
</dbReference>
<dbReference type="RefSeq" id="WP_150078137.1">
    <property type="nucleotide sequence ID" value="NZ_VWOX01000011.1"/>
</dbReference>
<evidence type="ECO:0000313" key="3">
    <source>
        <dbReference type="EMBL" id="KAA5541093.1"/>
    </source>
</evidence>
<gene>
    <name evidence="3" type="ORF">FYK55_19565</name>
</gene>
<proteinExistence type="inferred from homology"/>
<keyword evidence="4" id="KW-1185">Reference proteome</keyword>
<name>A0A5M6D1A6_9BACT</name>
<dbReference type="EMBL" id="VWOX01000011">
    <property type="protein sequence ID" value="KAA5541093.1"/>
    <property type="molecule type" value="Genomic_DNA"/>
</dbReference>
<dbReference type="Pfam" id="PF02639">
    <property type="entry name" value="DUF188"/>
    <property type="match status" value="1"/>
</dbReference>
<dbReference type="NCBIfam" id="NF001095">
    <property type="entry name" value="PRK00124.1"/>
    <property type="match status" value="1"/>
</dbReference>
<accession>A0A5M6D1A6</accession>
<sequence>MKIWIDADAAPTPVKEVVFRAAARLSLETILVANTPQSKPAAATTVRAVTVRSGADQADRYIVAQSQPGDLVITADIPLASLLVEKGVSVVDPRGEEYHQGNIASRLSMRNFLDELRGTGTPTGGAAPYGPKDKKLFAATFDRLLSRLTR</sequence>
<dbReference type="PANTHER" id="PTHR35146:SF1">
    <property type="entry name" value="UPF0178 PROTEIN YAII"/>
    <property type="match status" value="1"/>
</dbReference>
<evidence type="ECO:0000256" key="2">
    <source>
        <dbReference type="HAMAP-Rule" id="MF_00489"/>
    </source>
</evidence>
<dbReference type="InterPro" id="IPR003791">
    <property type="entry name" value="UPF0178"/>
</dbReference>
<evidence type="ECO:0000313" key="4">
    <source>
        <dbReference type="Proteomes" id="UP000324479"/>
    </source>
</evidence>
<organism evidence="3 4">
    <name type="scientific">Roseiconus nitratireducens</name>
    <dbReference type="NCBI Taxonomy" id="2605748"/>
    <lineage>
        <taxon>Bacteria</taxon>
        <taxon>Pseudomonadati</taxon>
        <taxon>Planctomycetota</taxon>
        <taxon>Planctomycetia</taxon>
        <taxon>Pirellulales</taxon>
        <taxon>Pirellulaceae</taxon>
        <taxon>Roseiconus</taxon>
    </lineage>
</organism>
<dbReference type="AlphaFoldDB" id="A0A5M6D1A6"/>
<reference evidence="3 4" key="1">
    <citation type="submission" date="2019-08" db="EMBL/GenBank/DDBJ databases">
        <authorList>
            <person name="Dhanesh K."/>
            <person name="Kumar G."/>
            <person name="Sasikala C."/>
            <person name="Venkata Ramana C."/>
        </authorList>
    </citation>
    <scope>NUCLEOTIDE SEQUENCE [LARGE SCALE GENOMIC DNA]</scope>
    <source>
        <strain evidence="3 4">JC645</strain>
    </source>
</reference>
<evidence type="ECO:0000256" key="1">
    <source>
        <dbReference type="ARBA" id="ARBA00008522"/>
    </source>
</evidence>
<comment type="caution">
    <text evidence="3">The sequence shown here is derived from an EMBL/GenBank/DDBJ whole genome shotgun (WGS) entry which is preliminary data.</text>
</comment>